<reference evidence="2" key="1">
    <citation type="submission" date="2014-03" db="EMBL/GenBank/DDBJ databases">
        <title>The Genome Sequence of Puccinia striiformis f. sp. tritici PST-78.</title>
        <authorList>
            <consortium name="The Broad Institute Genome Sequencing Platform"/>
            <person name="Cuomo C."/>
            <person name="Hulbert S."/>
            <person name="Chen X."/>
            <person name="Walker B."/>
            <person name="Young S.K."/>
            <person name="Zeng Q."/>
            <person name="Gargeya S."/>
            <person name="Fitzgerald M."/>
            <person name="Haas B."/>
            <person name="Abouelleil A."/>
            <person name="Alvarado L."/>
            <person name="Arachchi H.M."/>
            <person name="Berlin A.M."/>
            <person name="Chapman S.B."/>
            <person name="Goldberg J."/>
            <person name="Griggs A."/>
            <person name="Gujja S."/>
            <person name="Hansen M."/>
            <person name="Howarth C."/>
            <person name="Imamovic A."/>
            <person name="Larimer J."/>
            <person name="McCowan C."/>
            <person name="Montmayeur A."/>
            <person name="Murphy C."/>
            <person name="Neiman D."/>
            <person name="Pearson M."/>
            <person name="Priest M."/>
            <person name="Roberts A."/>
            <person name="Saif S."/>
            <person name="Shea T."/>
            <person name="Sisk P."/>
            <person name="Sykes S."/>
            <person name="Wortman J."/>
            <person name="Nusbaum C."/>
            <person name="Birren B."/>
        </authorList>
    </citation>
    <scope>NUCLEOTIDE SEQUENCE [LARGE SCALE GENOMIC DNA]</scope>
    <source>
        <strain evidence="2">race PST-78</strain>
    </source>
</reference>
<protein>
    <submittedName>
        <fullName evidence="1">Uncharacterized protein</fullName>
    </submittedName>
</protein>
<gene>
    <name evidence="1" type="ORF">PSTG_18576</name>
</gene>
<comment type="caution">
    <text evidence="1">The sequence shown here is derived from an EMBL/GenBank/DDBJ whole genome shotgun (WGS) entry which is preliminary data.</text>
</comment>
<sequence length="131" mass="14486">MLCETPALPTLPKESVSEIIATKEVKRGLSVKSSARAHVRSLTANMPDSVDLSAAEEEVLANQISNARKIYPDPRREDESGKWAGVFYCRKCYIERFSRGKCASCQHTIVGDEGSFIQLGKEGCNGLWHKV</sequence>
<dbReference type="STRING" id="1165861.A0A0L0UMP9"/>
<accession>A0A0L0UMP9</accession>
<dbReference type="Proteomes" id="UP000054564">
    <property type="component" value="Unassembled WGS sequence"/>
</dbReference>
<dbReference type="AlphaFoldDB" id="A0A0L0UMP9"/>
<proteinExistence type="predicted"/>
<evidence type="ECO:0000313" key="2">
    <source>
        <dbReference type="Proteomes" id="UP000054564"/>
    </source>
</evidence>
<organism evidence="1 2">
    <name type="scientific">Puccinia striiformis f. sp. tritici PST-78</name>
    <dbReference type="NCBI Taxonomy" id="1165861"/>
    <lineage>
        <taxon>Eukaryota</taxon>
        <taxon>Fungi</taxon>
        <taxon>Dikarya</taxon>
        <taxon>Basidiomycota</taxon>
        <taxon>Pucciniomycotina</taxon>
        <taxon>Pucciniomycetes</taxon>
        <taxon>Pucciniales</taxon>
        <taxon>Pucciniaceae</taxon>
        <taxon>Puccinia</taxon>
    </lineage>
</organism>
<name>A0A0L0UMP9_9BASI</name>
<dbReference type="EMBL" id="AJIL01003366">
    <property type="protein sequence ID" value="KNE88029.1"/>
    <property type="molecule type" value="Genomic_DNA"/>
</dbReference>
<keyword evidence="2" id="KW-1185">Reference proteome</keyword>
<evidence type="ECO:0000313" key="1">
    <source>
        <dbReference type="EMBL" id="KNE88029.1"/>
    </source>
</evidence>